<keyword evidence="5" id="KW-1133">Transmembrane helix</keyword>
<dbReference type="EMBL" id="BARU01003034">
    <property type="protein sequence ID" value="GAH19982.1"/>
    <property type="molecule type" value="Genomic_DNA"/>
</dbReference>
<dbReference type="GO" id="GO:0005886">
    <property type="term" value="C:plasma membrane"/>
    <property type="evidence" value="ECO:0007669"/>
    <property type="project" value="TreeGrafter"/>
</dbReference>
<keyword evidence="2" id="KW-1003">Cell membrane</keyword>
<keyword evidence="3" id="KW-0812">Transmembrane</keyword>
<proteinExistence type="predicted"/>
<dbReference type="PANTHER" id="PTHR30081">
    <property type="entry name" value="PROTEIN-EXPORT MEMBRANE PROTEIN SEC"/>
    <property type="match status" value="1"/>
</dbReference>
<sequence length="325" mass="36066">NLEPQQRKSLEDKTIHLGLDLKRGMHLILEVDKTKLTDEEKKGATDRALEIIRNRIDQFGVSEPTIEKQGTDRILIQLPGVVDRKRAKELIGKTALLEFRLVEDAEAEQNLLTKIDEYLGKTEYGDSSILESNPLLSNIEFIRGDFLVLSEFKKTVDDYLKRDDVKKMIPRDRTFLWEKAKEIEGRKMFPLFLIHSEPVLTGAAILTADAGIGTPNNPMGVKVDLTMTRKARAKWSAITGANVGKRIAIVLDEIIQSAPVVRERIPSGRSEITLGDASMDEAKDLAVVLKAGALPAPVRVVEERSVGPSLGTDSIRKGVRSILPG</sequence>
<keyword evidence="7" id="KW-0472">Membrane</keyword>
<evidence type="ECO:0000256" key="5">
    <source>
        <dbReference type="ARBA" id="ARBA00022989"/>
    </source>
</evidence>
<evidence type="ECO:0000256" key="2">
    <source>
        <dbReference type="ARBA" id="ARBA00022475"/>
    </source>
</evidence>
<comment type="caution">
    <text evidence="10">The sequence shown here is derived from an EMBL/GenBank/DDBJ whole genome shotgun (WGS) entry which is preliminary data.</text>
</comment>
<dbReference type="AlphaFoldDB" id="X1DIH5"/>
<feature type="non-terminal residue" evidence="10">
    <location>
        <position position="1"/>
    </location>
</feature>
<evidence type="ECO:0000313" key="10">
    <source>
        <dbReference type="EMBL" id="GAH19982.1"/>
    </source>
</evidence>
<keyword evidence="4" id="KW-0653">Protein transport</keyword>
<accession>X1DIH5</accession>
<organism evidence="10">
    <name type="scientific">marine sediment metagenome</name>
    <dbReference type="NCBI Taxonomy" id="412755"/>
    <lineage>
        <taxon>unclassified sequences</taxon>
        <taxon>metagenomes</taxon>
        <taxon>ecological metagenomes</taxon>
    </lineage>
</organism>
<dbReference type="InterPro" id="IPR048631">
    <property type="entry name" value="SecD_1st"/>
</dbReference>
<evidence type="ECO:0000256" key="4">
    <source>
        <dbReference type="ARBA" id="ARBA00022927"/>
    </source>
</evidence>
<evidence type="ECO:0008006" key="11">
    <source>
        <dbReference type="Google" id="ProtNLM"/>
    </source>
</evidence>
<dbReference type="InterPro" id="IPR054384">
    <property type="entry name" value="SecDF_P1_head"/>
</dbReference>
<name>X1DIH5_9ZZZZ</name>
<dbReference type="Gene3D" id="3.30.70.3220">
    <property type="match status" value="1"/>
</dbReference>
<dbReference type="GO" id="GO:0015031">
    <property type="term" value="P:protein transport"/>
    <property type="evidence" value="ECO:0007669"/>
    <property type="project" value="UniProtKB-KW"/>
</dbReference>
<feature type="non-terminal residue" evidence="10">
    <location>
        <position position="325"/>
    </location>
</feature>
<dbReference type="Gene3D" id="3.30.1360.200">
    <property type="match status" value="1"/>
</dbReference>
<protein>
    <recommendedName>
        <fullName evidence="11">Protein translocase subunit SecD</fullName>
    </recommendedName>
</protein>
<dbReference type="PANTHER" id="PTHR30081:SF1">
    <property type="entry name" value="PROTEIN TRANSLOCASE SUBUNIT SECD"/>
    <property type="match status" value="1"/>
</dbReference>
<feature type="domain" description="Protein translocase subunit SecDF P1" evidence="8">
    <location>
        <begin position="46"/>
        <end position="104"/>
    </location>
</feature>
<dbReference type="Pfam" id="PF21760">
    <property type="entry name" value="SecD_1st"/>
    <property type="match status" value="1"/>
</dbReference>
<gene>
    <name evidence="10" type="ORF">S03H2_06795</name>
</gene>
<evidence type="ECO:0000259" key="9">
    <source>
        <dbReference type="Pfam" id="PF22599"/>
    </source>
</evidence>
<evidence type="ECO:0000256" key="3">
    <source>
        <dbReference type="ARBA" id="ARBA00022692"/>
    </source>
</evidence>
<reference evidence="10" key="1">
    <citation type="journal article" date="2014" name="Front. Microbiol.">
        <title>High frequency of phylogenetically diverse reductive dehalogenase-homologous genes in deep subseafloor sedimentary metagenomes.</title>
        <authorList>
            <person name="Kawai M."/>
            <person name="Futagami T."/>
            <person name="Toyoda A."/>
            <person name="Takaki Y."/>
            <person name="Nishi S."/>
            <person name="Hori S."/>
            <person name="Arai W."/>
            <person name="Tsubouchi T."/>
            <person name="Morono Y."/>
            <person name="Uchiyama I."/>
            <person name="Ito T."/>
            <person name="Fujiyama A."/>
            <person name="Inagaki F."/>
            <person name="Takami H."/>
        </authorList>
    </citation>
    <scope>NUCLEOTIDE SEQUENCE</scope>
    <source>
        <strain evidence="10">Expedition CK06-06</strain>
    </source>
</reference>
<keyword evidence="6" id="KW-0811">Translocation</keyword>
<evidence type="ECO:0000256" key="6">
    <source>
        <dbReference type="ARBA" id="ARBA00023010"/>
    </source>
</evidence>
<dbReference type="InterPro" id="IPR022813">
    <property type="entry name" value="SecD/SecF_arch_bac"/>
</dbReference>
<keyword evidence="1" id="KW-0813">Transport</keyword>
<dbReference type="Pfam" id="PF22599">
    <property type="entry name" value="SecDF_P1_head"/>
    <property type="match status" value="1"/>
</dbReference>
<evidence type="ECO:0000256" key="7">
    <source>
        <dbReference type="ARBA" id="ARBA00023136"/>
    </source>
</evidence>
<evidence type="ECO:0000256" key="1">
    <source>
        <dbReference type="ARBA" id="ARBA00022448"/>
    </source>
</evidence>
<feature type="domain" description="SecDF P1 head subdomain" evidence="9">
    <location>
        <begin position="192"/>
        <end position="296"/>
    </location>
</feature>
<evidence type="ECO:0000259" key="8">
    <source>
        <dbReference type="Pfam" id="PF21760"/>
    </source>
</evidence>